<evidence type="ECO:0000313" key="2">
    <source>
        <dbReference type="Proteomes" id="UP000198542"/>
    </source>
</evidence>
<evidence type="ECO:0000313" key="1">
    <source>
        <dbReference type="EMBL" id="SEC41682.1"/>
    </source>
</evidence>
<gene>
    <name evidence="1" type="ORF">SAMN04490187_4288</name>
</gene>
<sequence>MIIVVCRPPIFVWEQMTGFNPKLQKALAKRLAAELNFSAAEIQGLSFSEMVWWLTD</sequence>
<dbReference type="EMBL" id="FNTC01000002">
    <property type="protein sequence ID" value="SEC41682.1"/>
    <property type="molecule type" value="Genomic_DNA"/>
</dbReference>
<reference evidence="2" key="1">
    <citation type="submission" date="2016-10" db="EMBL/GenBank/DDBJ databases">
        <authorList>
            <person name="Varghese N."/>
            <person name="Submissions S."/>
        </authorList>
    </citation>
    <scope>NUCLEOTIDE SEQUENCE [LARGE SCALE GENOMIC DNA]</scope>
    <source>
        <strain evidence="2">BS3660</strain>
    </source>
</reference>
<organism evidence="1 2">
    <name type="scientific">Pseudomonas jessenii</name>
    <dbReference type="NCBI Taxonomy" id="77298"/>
    <lineage>
        <taxon>Bacteria</taxon>
        <taxon>Pseudomonadati</taxon>
        <taxon>Pseudomonadota</taxon>
        <taxon>Gammaproteobacteria</taxon>
        <taxon>Pseudomonadales</taxon>
        <taxon>Pseudomonadaceae</taxon>
        <taxon>Pseudomonas</taxon>
    </lineage>
</organism>
<keyword evidence="2" id="KW-1185">Reference proteome</keyword>
<dbReference type="AlphaFoldDB" id="A0A1H4SBZ9"/>
<accession>A0A1H4SBZ9</accession>
<dbReference type="Proteomes" id="UP000198542">
    <property type="component" value="Unassembled WGS sequence"/>
</dbReference>
<name>A0A1H4SBZ9_PSEJE</name>
<proteinExistence type="predicted"/>
<protein>
    <submittedName>
        <fullName evidence="1">Uncharacterized protein</fullName>
    </submittedName>
</protein>